<keyword evidence="2 4" id="KW-0863">Zinc-finger</keyword>
<dbReference type="InterPro" id="IPR013083">
    <property type="entry name" value="Znf_RING/FYVE/PHD"/>
</dbReference>
<reference evidence="7" key="1">
    <citation type="submission" date="2020-11" db="EMBL/GenBank/DDBJ databases">
        <authorList>
            <person name="Koelle M."/>
            <person name="Horta M.A.C."/>
            <person name="Nowrousian M."/>
            <person name="Ohm R.A."/>
            <person name="Benz P."/>
            <person name="Pilgard A."/>
        </authorList>
    </citation>
    <scope>NUCLEOTIDE SEQUENCE</scope>
    <source>
        <strain evidence="7">FPRL280</strain>
    </source>
</reference>
<feature type="domain" description="PHD-type" evidence="6">
    <location>
        <begin position="170"/>
        <end position="221"/>
    </location>
</feature>
<dbReference type="PROSITE" id="PS50016">
    <property type="entry name" value="ZF_PHD_2"/>
    <property type="match status" value="1"/>
</dbReference>
<proteinExistence type="predicted"/>
<dbReference type="Proteomes" id="UP000639403">
    <property type="component" value="Unassembled WGS sequence"/>
</dbReference>
<comment type="caution">
    <text evidence="7">The sequence shown here is derived from an EMBL/GenBank/DDBJ whole genome shotgun (WGS) entry which is preliminary data.</text>
</comment>
<accession>A0A8H7U532</accession>
<feature type="region of interest" description="Disordered" evidence="5">
    <location>
        <begin position="68"/>
        <end position="89"/>
    </location>
</feature>
<dbReference type="InterPro" id="IPR019787">
    <property type="entry name" value="Znf_PHD-finger"/>
</dbReference>
<feature type="region of interest" description="Disordered" evidence="5">
    <location>
        <begin position="537"/>
        <end position="845"/>
    </location>
</feature>
<feature type="compositionally biased region" description="Polar residues" evidence="5">
    <location>
        <begin position="643"/>
        <end position="654"/>
    </location>
</feature>
<dbReference type="GO" id="GO:0008270">
    <property type="term" value="F:zinc ion binding"/>
    <property type="evidence" value="ECO:0007669"/>
    <property type="project" value="UniProtKB-KW"/>
</dbReference>
<feature type="compositionally biased region" description="Low complexity" evidence="5">
    <location>
        <begin position="470"/>
        <end position="479"/>
    </location>
</feature>
<dbReference type="GO" id="GO:0006357">
    <property type="term" value="P:regulation of transcription by RNA polymerase II"/>
    <property type="evidence" value="ECO:0007669"/>
    <property type="project" value="TreeGrafter"/>
</dbReference>
<dbReference type="GO" id="GO:0032221">
    <property type="term" value="C:Rpd3S complex"/>
    <property type="evidence" value="ECO:0007669"/>
    <property type="project" value="TreeGrafter"/>
</dbReference>
<feature type="compositionally biased region" description="Polar residues" evidence="5">
    <location>
        <begin position="506"/>
        <end position="518"/>
    </location>
</feature>
<evidence type="ECO:0000259" key="6">
    <source>
        <dbReference type="PROSITE" id="PS50016"/>
    </source>
</evidence>
<feature type="compositionally biased region" description="Low complexity" evidence="5">
    <location>
        <begin position="546"/>
        <end position="561"/>
    </location>
</feature>
<feature type="compositionally biased region" description="Polar residues" evidence="5">
    <location>
        <begin position="614"/>
        <end position="631"/>
    </location>
</feature>
<dbReference type="InterPro" id="IPR001965">
    <property type="entry name" value="Znf_PHD"/>
</dbReference>
<sequence length="845" mass="91659">MASVESVPAYMLPGVPVVQPAHLEGDPTLATEVLPGPPSLISVQQAGQPRKDHRKTVAVFSYLPSSDPGTTYSGHLANPPAPQEAMASSSYQIPDSDLVSMAVDTDDLTLSRSNSLPNGEDAVASSNLRSTQPHKRDKGKGRERDPVVRIKEEPSVVTLSMSDPALLTNEDHCSSCRSLGSLVYCDGCPRAFHLWCLDPPMDASELPQGDARWFCPACTLQRKPPPKPPASLKFMAPVIEHLQTTLPAEYQLPNDIRAHFKDVATGPRGTYVDSSEVKAPRLNRHGQLEDRDPYRLKGRNGDPVLCFRCGTSALPPSLVASAPVAKRPRRETSSSSYSETGRSIISCDYCHLHWHLDCVDPPLSFMPPWGKKWMCPNHADRVIQPKRRIPKANAVPIDITRPHQYNNGNIEIIQPEIPVPPPHKVPVDEVLINGRRYRIPEKIITLDFWNKVSRNRGFMEEHSEDGSAVSSPLSSLSSLPEDDDAPMLDPSAPLKRQKSDGVVAMNPSSPDHQPQLSVNGVAKVRSDSVIVLTSRAHVAAKPPAPTESSAPASATPVANSSRPRRTAAPRERNGTRSQARRKARVDDADYVPVASSRPSRSVDRKGKKTEDTSDQSIHPQALQEVNGTSSDAQREVAPENFKQAEQGSAPTSISARPRRQRQSSRRRLSPVPLVNAPALAPPSAPAPTLVSAPVHAGGSQKTKDESEEPETPLSALRPRFSANFGSRKRPATPHKDPQPPQKKRRSPSPPPNGTKAISTPGPSTTKPAESSTPSLKIRLPRLGSLNMPSISALPPPPTSEPRGALTRGRGSKRRDVTSVTQRRSTRRQTSTTSASLKETSVSSEA</sequence>
<evidence type="ECO:0000256" key="5">
    <source>
        <dbReference type="SAM" id="MobiDB-lite"/>
    </source>
</evidence>
<feature type="region of interest" description="Disordered" evidence="5">
    <location>
        <begin position="109"/>
        <end position="146"/>
    </location>
</feature>
<dbReference type="CDD" id="cd15534">
    <property type="entry name" value="PHD2_PHF12_Rco1"/>
    <property type="match status" value="1"/>
</dbReference>
<keyword evidence="3" id="KW-0862">Zinc</keyword>
<evidence type="ECO:0000313" key="8">
    <source>
        <dbReference type="Proteomes" id="UP000639403"/>
    </source>
</evidence>
<organism evidence="7 8">
    <name type="scientific">Rhodonia placenta</name>
    <dbReference type="NCBI Taxonomy" id="104341"/>
    <lineage>
        <taxon>Eukaryota</taxon>
        <taxon>Fungi</taxon>
        <taxon>Dikarya</taxon>
        <taxon>Basidiomycota</taxon>
        <taxon>Agaricomycotina</taxon>
        <taxon>Agaricomycetes</taxon>
        <taxon>Polyporales</taxon>
        <taxon>Adustoporiaceae</taxon>
        <taxon>Rhodonia</taxon>
    </lineage>
</organism>
<keyword evidence="1" id="KW-0479">Metal-binding</keyword>
<evidence type="ECO:0000256" key="2">
    <source>
        <dbReference type="ARBA" id="ARBA00022771"/>
    </source>
</evidence>
<evidence type="ECO:0000313" key="7">
    <source>
        <dbReference type="EMBL" id="KAF9818920.1"/>
    </source>
</evidence>
<dbReference type="InterPro" id="IPR011011">
    <property type="entry name" value="Znf_FYVE_PHD"/>
</dbReference>
<feature type="compositionally biased region" description="Polar residues" evidence="5">
    <location>
        <begin position="834"/>
        <end position="845"/>
    </location>
</feature>
<feature type="compositionally biased region" description="Low complexity" evidence="5">
    <location>
        <begin position="669"/>
        <end position="678"/>
    </location>
</feature>
<evidence type="ECO:0000256" key="4">
    <source>
        <dbReference type="PROSITE-ProRule" id="PRU00146"/>
    </source>
</evidence>
<name>A0A8H7U532_9APHY</name>
<feature type="compositionally biased region" description="Basic and acidic residues" evidence="5">
    <location>
        <begin position="600"/>
        <end position="611"/>
    </location>
</feature>
<dbReference type="EMBL" id="JADOXO010000024">
    <property type="protein sequence ID" value="KAF9818920.1"/>
    <property type="molecule type" value="Genomic_DNA"/>
</dbReference>
<protein>
    <recommendedName>
        <fullName evidence="6">PHD-type domain-containing protein</fullName>
    </recommendedName>
</protein>
<feature type="compositionally biased region" description="Polar residues" evidence="5">
    <location>
        <begin position="755"/>
        <end position="774"/>
    </location>
</feature>
<evidence type="ECO:0000256" key="1">
    <source>
        <dbReference type="ARBA" id="ARBA00022723"/>
    </source>
</evidence>
<dbReference type="PROSITE" id="PS01359">
    <property type="entry name" value="ZF_PHD_1"/>
    <property type="match status" value="1"/>
</dbReference>
<feature type="compositionally biased region" description="Low complexity" evidence="5">
    <location>
        <begin position="817"/>
        <end position="833"/>
    </location>
</feature>
<dbReference type="InterPro" id="IPR052819">
    <property type="entry name" value="Chromatin_regulatory_protein"/>
</dbReference>
<dbReference type="InterPro" id="IPR019786">
    <property type="entry name" value="Zinc_finger_PHD-type_CS"/>
</dbReference>
<reference evidence="7" key="2">
    <citation type="journal article" name="Front. Microbiol.">
        <title>Degradative Capacity of Two Strains of Rhodonia placenta: From Phenotype to Genotype.</title>
        <authorList>
            <person name="Kolle M."/>
            <person name="Horta M.A.C."/>
            <person name="Nowrousian M."/>
            <person name="Ohm R.A."/>
            <person name="Benz J.P."/>
            <person name="Pilgard A."/>
        </authorList>
    </citation>
    <scope>NUCLEOTIDE SEQUENCE</scope>
    <source>
        <strain evidence="7">FPRL280</strain>
    </source>
</reference>
<dbReference type="SMART" id="SM00249">
    <property type="entry name" value="PHD"/>
    <property type="match status" value="2"/>
</dbReference>
<dbReference type="PANTHER" id="PTHR47636:SF1">
    <property type="entry name" value="TRANSCRIPTIONAL REGULATORY PROTEIN RCO1"/>
    <property type="match status" value="1"/>
</dbReference>
<feature type="region of interest" description="Disordered" evidence="5">
    <location>
        <begin position="460"/>
        <end position="520"/>
    </location>
</feature>
<dbReference type="Pfam" id="PF00628">
    <property type="entry name" value="PHD"/>
    <property type="match status" value="2"/>
</dbReference>
<evidence type="ECO:0000256" key="3">
    <source>
        <dbReference type="ARBA" id="ARBA00022833"/>
    </source>
</evidence>
<dbReference type="AlphaFoldDB" id="A0A8H7U532"/>
<gene>
    <name evidence="7" type="ORF">IEO21_02458</name>
</gene>
<feature type="compositionally biased region" description="Basic residues" evidence="5">
    <location>
        <begin position="656"/>
        <end position="668"/>
    </location>
</feature>
<dbReference type="SUPFAM" id="SSF57903">
    <property type="entry name" value="FYVE/PHD zinc finger"/>
    <property type="match status" value="2"/>
</dbReference>
<dbReference type="PANTHER" id="PTHR47636">
    <property type="entry name" value="TRANSCRIPTIONAL REGULATORY PROTEIN RCO1"/>
    <property type="match status" value="1"/>
</dbReference>
<dbReference type="Gene3D" id="3.30.40.10">
    <property type="entry name" value="Zinc/RING finger domain, C3HC4 (zinc finger)"/>
    <property type="match status" value="2"/>
</dbReference>